<keyword evidence="2" id="KW-1185">Reference proteome</keyword>
<accession>A0ABV9P976</accession>
<dbReference type="Proteomes" id="UP001595935">
    <property type="component" value="Unassembled WGS sequence"/>
</dbReference>
<evidence type="ECO:0000313" key="2">
    <source>
        <dbReference type="Proteomes" id="UP001595935"/>
    </source>
</evidence>
<protein>
    <recommendedName>
        <fullName evidence="3">Bacteriocin-like protein</fullName>
    </recommendedName>
</protein>
<organism evidence="1 2">
    <name type="scientific">Flavobacterium branchiicola</name>
    <dbReference type="NCBI Taxonomy" id="1114875"/>
    <lineage>
        <taxon>Bacteria</taxon>
        <taxon>Pseudomonadati</taxon>
        <taxon>Bacteroidota</taxon>
        <taxon>Flavobacteriia</taxon>
        <taxon>Flavobacteriales</taxon>
        <taxon>Flavobacteriaceae</taxon>
        <taxon>Flavobacterium</taxon>
    </lineage>
</organism>
<name>A0ABV9P976_9FLAO</name>
<dbReference type="EMBL" id="JBHSGV010000001">
    <property type="protein sequence ID" value="MFC4745901.1"/>
    <property type="molecule type" value="Genomic_DNA"/>
</dbReference>
<evidence type="ECO:0008006" key="3">
    <source>
        <dbReference type="Google" id="ProtNLM"/>
    </source>
</evidence>
<evidence type="ECO:0000313" key="1">
    <source>
        <dbReference type="EMBL" id="MFC4745901.1"/>
    </source>
</evidence>
<reference evidence="2" key="1">
    <citation type="journal article" date="2019" name="Int. J. Syst. Evol. Microbiol.">
        <title>The Global Catalogue of Microorganisms (GCM) 10K type strain sequencing project: providing services to taxonomists for standard genome sequencing and annotation.</title>
        <authorList>
            <consortium name="The Broad Institute Genomics Platform"/>
            <consortium name="The Broad Institute Genome Sequencing Center for Infectious Disease"/>
            <person name="Wu L."/>
            <person name="Ma J."/>
        </authorList>
    </citation>
    <scope>NUCLEOTIDE SEQUENCE [LARGE SCALE GENOMIC DNA]</scope>
    <source>
        <strain evidence="2">WYCCWR 13023</strain>
    </source>
</reference>
<dbReference type="RefSeq" id="WP_213255162.1">
    <property type="nucleotide sequence ID" value="NZ_JAGYWA010000001.1"/>
</dbReference>
<gene>
    <name evidence="1" type="ORF">ACFO5S_00485</name>
</gene>
<comment type="caution">
    <text evidence="1">The sequence shown here is derived from an EMBL/GenBank/DDBJ whole genome shotgun (WGS) entry which is preliminary data.</text>
</comment>
<sequence length="77" mass="8161">MKKDVLNRVKGAILTKDEAKTISGGYTGGSFMEGSPCSFIICGAVENRGSAIATPSGCTPRNLYIYKPNPSLYCVVL</sequence>
<proteinExistence type="predicted"/>